<evidence type="ECO:0000313" key="2">
    <source>
        <dbReference type="Proteomes" id="UP000271889"/>
    </source>
</evidence>
<dbReference type="InterPro" id="IPR008042">
    <property type="entry name" value="Retrotrans_Pao"/>
</dbReference>
<dbReference type="EMBL" id="UYRV01134046">
    <property type="protein sequence ID" value="VDN38301.1"/>
    <property type="molecule type" value="Genomic_DNA"/>
</dbReference>
<gene>
    <name evidence="1" type="ORF">CGOC_LOCUS13689</name>
</gene>
<feature type="non-terminal residue" evidence="1">
    <location>
        <position position="282"/>
    </location>
</feature>
<keyword evidence="2" id="KW-1185">Reference proteome</keyword>
<sequence length="282" mass="31952">MGSYARCTLCAHYHRAPFSNEQEDSTSGLRVYDLWEAGYGWDDPLAEEDIHKWDTIVQEISGFHSQVPRCLGSTHGDVYDLIFCSDASKRAYATVVYILTRRPDGKSQSILLFAKAKLAPPGAITIPRMELLACHMAAKTVNFLRKQCKASFQTIRFFTDSQILRADNITTGFYYLTTENNPADCATRGLTALELQDHIWWTGPSFFTTPFEQWPWNTFEPPVASPAGAEVEELPPKAVTISTNKILEPYVSFVPFRRTNSYTKLARIMAYVLKFLAKLRAR</sequence>
<dbReference type="PANTHER" id="PTHR47331:SF8">
    <property type="match status" value="1"/>
</dbReference>
<dbReference type="AlphaFoldDB" id="A0A3P7P6L2"/>
<dbReference type="Proteomes" id="UP000271889">
    <property type="component" value="Unassembled WGS sequence"/>
</dbReference>
<dbReference type="OrthoDB" id="5874589at2759"/>
<protein>
    <submittedName>
        <fullName evidence="1">Uncharacterized protein</fullName>
    </submittedName>
</protein>
<reference evidence="1 2" key="1">
    <citation type="submission" date="2018-11" db="EMBL/GenBank/DDBJ databases">
        <authorList>
            <consortium name="Pathogen Informatics"/>
        </authorList>
    </citation>
    <scope>NUCLEOTIDE SEQUENCE [LARGE SCALE GENOMIC DNA]</scope>
</reference>
<organism evidence="1 2">
    <name type="scientific">Cylicostephanus goldi</name>
    <name type="common">Nematode worm</name>
    <dbReference type="NCBI Taxonomy" id="71465"/>
    <lineage>
        <taxon>Eukaryota</taxon>
        <taxon>Metazoa</taxon>
        <taxon>Ecdysozoa</taxon>
        <taxon>Nematoda</taxon>
        <taxon>Chromadorea</taxon>
        <taxon>Rhabditida</taxon>
        <taxon>Rhabditina</taxon>
        <taxon>Rhabditomorpha</taxon>
        <taxon>Strongyloidea</taxon>
        <taxon>Strongylidae</taxon>
        <taxon>Cylicostephanus</taxon>
    </lineage>
</organism>
<name>A0A3P7P6L2_CYLGO</name>
<accession>A0A3P7P6L2</accession>
<dbReference type="Pfam" id="PF05380">
    <property type="entry name" value="Peptidase_A17"/>
    <property type="match status" value="1"/>
</dbReference>
<evidence type="ECO:0000313" key="1">
    <source>
        <dbReference type="EMBL" id="VDN38301.1"/>
    </source>
</evidence>
<dbReference type="PANTHER" id="PTHR47331">
    <property type="entry name" value="PHD-TYPE DOMAIN-CONTAINING PROTEIN"/>
    <property type="match status" value="1"/>
</dbReference>
<proteinExistence type="predicted"/>